<dbReference type="InterPro" id="IPR036388">
    <property type="entry name" value="WH-like_DNA-bd_sf"/>
</dbReference>
<gene>
    <name evidence="11" type="ORF">RHODO2019_18410</name>
</gene>
<dbReference type="InterPro" id="IPR008332">
    <property type="entry name" value="MethylG_MeTrfase_N"/>
</dbReference>
<comment type="miscellaneous">
    <text evidence="8">This enzyme catalyzes only one turnover and therefore is not strictly catalytic. According to one definition, an enzyme is a biocatalyst that acts repeatedly and over many reaction cycles.</text>
</comment>
<dbReference type="PANTHER" id="PTHR10815:SF5">
    <property type="entry name" value="METHYLATED-DNA--PROTEIN-CYSTEINE METHYLTRANSFERASE"/>
    <property type="match status" value="1"/>
</dbReference>
<dbReference type="SUPFAM" id="SSF46767">
    <property type="entry name" value="Methylated DNA-protein cysteine methyltransferase, C-terminal domain"/>
    <property type="match status" value="1"/>
</dbReference>
<dbReference type="EC" id="2.1.1.63" evidence="8"/>
<proteinExistence type="inferred from homology"/>
<dbReference type="InterPro" id="IPR001497">
    <property type="entry name" value="MethylDNA_cys_MeTrfase_AS"/>
</dbReference>
<dbReference type="Pfam" id="PF02870">
    <property type="entry name" value="Methyltransf_1N"/>
    <property type="match status" value="1"/>
</dbReference>
<keyword evidence="3 8" id="KW-0489">Methyltransferase</keyword>
<evidence type="ECO:0000256" key="1">
    <source>
        <dbReference type="ARBA" id="ARBA00001286"/>
    </source>
</evidence>
<evidence type="ECO:0000259" key="9">
    <source>
        <dbReference type="Pfam" id="PF01035"/>
    </source>
</evidence>
<name>A0ABY6P5U2_9NOCA</name>
<dbReference type="SUPFAM" id="SSF53155">
    <property type="entry name" value="Methylated DNA-protein cysteine methyltransferase domain"/>
    <property type="match status" value="1"/>
</dbReference>
<dbReference type="PANTHER" id="PTHR10815">
    <property type="entry name" value="METHYLATED-DNA--PROTEIN-CYSTEINE METHYLTRANSFERASE"/>
    <property type="match status" value="1"/>
</dbReference>
<comment type="similarity">
    <text evidence="8">Belongs to the MGMT family.</text>
</comment>
<dbReference type="NCBIfam" id="TIGR00589">
    <property type="entry name" value="ogt"/>
    <property type="match status" value="1"/>
</dbReference>
<dbReference type="Gene3D" id="1.10.10.10">
    <property type="entry name" value="Winged helix-like DNA-binding domain superfamily/Winged helix DNA-binding domain"/>
    <property type="match status" value="1"/>
</dbReference>
<feature type="domain" description="Methylated-DNA-[protein]-cysteine S-methyltransferase DNA binding" evidence="9">
    <location>
        <begin position="129"/>
        <end position="207"/>
    </location>
</feature>
<evidence type="ECO:0000259" key="10">
    <source>
        <dbReference type="Pfam" id="PF02870"/>
    </source>
</evidence>
<evidence type="ECO:0000256" key="5">
    <source>
        <dbReference type="ARBA" id="ARBA00022763"/>
    </source>
</evidence>
<dbReference type="HAMAP" id="MF_00772">
    <property type="entry name" value="OGT"/>
    <property type="match status" value="1"/>
</dbReference>
<dbReference type="Pfam" id="PF01035">
    <property type="entry name" value="DNA_binding_1"/>
    <property type="match status" value="1"/>
</dbReference>
<dbReference type="Proteomes" id="UP001164965">
    <property type="component" value="Plasmid unnamed1"/>
</dbReference>
<dbReference type="InterPro" id="IPR036217">
    <property type="entry name" value="MethylDNA_cys_MeTrfase_DNAb"/>
</dbReference>
<accession>A0ABY6P5U2</accession>
<evidence type="ECO:0000313" key="11">
    <source>
        <dbReference type="EMBL" id="UZJ26854.1"/>
    </source>
</evidence>
<keyword evidence="4 8" id="KW-0808">Transferase</keyword>
<keyword evidence="12" id="KW-1185">Reference proteome</keyword>
<comment type="catalytic activity">
    <reaction evidence="7 8">
        <text>a 6-O-methyl-2'-deoxyguanosine in DNA + L-cysteinyl-[protein] = S-methyl-L-cysteinyl-[protein] + a 2'-deoxyguanosine in DNA</text>
        <dbReference type="Rhea" id="RHEA:24000"/>
        <dbReference type="Rhea" id="RHEA-COMP:10131"/>
        <dbReference type="Rhea" id="RHEA-COMP:10132"/>
        <dbReference type="Rhea" id="RHEA-COMP:11367"/>
        <dbReference type="Rhea" id="RHEA-COMP:11368"/>
        <dbReference type="ChEBI" id="CHEBI:29950"/>
        <dbReference type="ChEBI" id="CHEBI:82612"/>
        <dbReference type="ChEBI" id="CHEBI:85445"/>
        <dbReference type="ChEBI" id="CHEBI:85448"/>
        <dbReference type="EC" id="2.1.1.63"/>
    </reaction>
</comment>
<evidence type="ECO:0000256" key="3">
    <source>
        <dbReference type="ARBA" id="ARBA00022603"/>
    </source>
</evidence>
<feature type="domain" description="Methylguanine DNA methyltransferase ribonuclease-like" evidence="10">
    <location>
        <begin position="47"/>
        <end position="122"/>
    </location>
</feature>
<comment type="catalytic activity">
    <reaction evidence="1 8">
        <text>a 4-O-methyl-thymidine in DNA + L-cysteinyl-[protein] = a thymidine in DNA + S-methyl-L-cysteinyl-[protein]</text>
        <dbReference type="Rhea" id="RHEA:53428"/>
        <dbReference type="Rhea" id="RHEA-COMP:10131"/>
        <dbReference type="Rhea" id="RHEA-COMP:10132"/>
        <dbReference type="Rhea" id="RHEA-COMP:13555"/>
        <dbReference type="Rhea" id="RHEA-COMP:13556"/>
        <dbReference type="ChEBI" id="CHEBI:29950"/>
        <dbReference type="ChEBI" id="CHEBI:82612"/>
        <dbReference type="ChEBI" id="CHEBI:137386"/>
        <dbReference type="ChEBI" id="CHEBI:137387"/>
        <dbReference type="EC" id="2.1.1.63"/>
    </reaction>
</comment>
<reference evidence="11" key="1">
    <citation type="submission" date="2022-10" db="EMBL/GenBank/DDBJ databases">
        <title>Rhodococcus sp.75.</title>
        <authorList>
            <person name="Sun M."/>
        </authorList>
    </citation>
    <scope>NUCLEOTIDE SEQUENCE</scope>
    <source>
        <strain evidence="11">75</strain>
        <plasmid evidence="11">unnamed1</plasmid>
    </source>
</reference>
<dbReference type="InterPro" id="IPR036631">
    <property type="entry name" value="MGMT_N_sf"/>
</dbReference>
<organism evidence="11 12">
    <name type="scientific">Rhodococcus antarcticus</name>
    <dbReference type="NCBI Taxonomy" id="2987751"/>
    <lineage>
        <taxon>Bacteria</taxon>
        <taxon>Bacillati</taxon>
        <taxon>Actinomycetota</taxon>
        <taxon>Actinomycetes</taxon>
        <taxon>Mycobacteriales</taxon>
        <taxon>Nocardiaceae</taxon>
        <taxon>Rhodococcus</taxon>
    </lineage>
</organism>
<protein>
    <recommendedName>
        <fullName evidence="8">Methylated-DNA--protein-cysteine methyltransferase</fullName>
        <ecNumber evidence="8">2.1.1.63</ecNumber>
    </recommendedName>
    <alternativeName>
        <fullName evidence="8">6-O-methylguanine-DNA methyltransferase</fullName>
        <shortName evidence="8">MGMT</shortName>
    </alternativeName>
    <alternativeName>
        <fullName evidence="8">O-6-methylguanine-DNA-alkyltransferase</fullName>
    </alternativeName>
</protein>
<evidence type="ECO:0000256" key="7">
    <source>
        <dbReference type="ARBA" id="ARBA00049348"/>
    </source>
</evidence>
<evidence type="ECO:0000256" key="2">
    <source>
        <dbReference type="ARBA" id="ARBA00022490"/>
    </source>
</evidence>
<dbReference type="RefSeq" id="WP_265384958.1">
    <property type="nucleotide sequence ID" value="NZ_CP110616.1"/>
</dbReference>
<dbReference type="InterPro" id="IPR014048">
    <property type="entry name" value="MethylDNA_cys_MeTrfase_DNA-bd"/>
</dbReference>
<keyword evidence="5 8" id="KW-0227">DNA damage</keyword>
<keyword evidence="2 8" id="KW-0963">Cytoplasm</keyword>
<sequence length="209" mass="22357">MTIDDDLTRDHLVGCLTFAHPATADHLEALRTRLAAAAQAAGTLDVAYRTVDTPVGPLLLAATEQGLVRVAYAREDHDAVLQALSVRISPRILRSSVRLEETTRELEEYFDGRRHSFDVALDWRLSAGFRREVLHHLPEITYGATASYAAVAALTGSPKAVRAVGTACATNPLPVVVPCHRVVRADGALGGYLGGVDAKRTLLALEAAA</sequence>
<keyword evidence="6 8" id="KW-0234">DNA repair</keyword>
<comment type="function">
    <text evidence="8">Involved in the cellular defense against the biological effects of O6-methylguanine (O6-MeG) and O4-methylthymine (O4-MeT) in DNA. Repairs the methylated nucleobase in DNA by stoichiometrically transferring the methyl group to a cysteine residue in the enzyme. This is a suicide reaction: the enzyme is irreversibly inactivated.</text>
</comment>
<dbReference type="InterPro" id="IPR023546">
    <property type="entry name" value="MGMT"/>
</dbReference>
<dbReference type="Gene3D" id="3.30.160.70">
    <property type="entry name" value="Methylated DNA-protein cysteine methyltransferase domain"/>
    <property type="match status" value="1"/>
</dbReference>
<keyword evidence="11" id="KW-0614">Plasmid</keyword>
<geneLocation type="plasmid" evidence="11 12">
    <name>unnamed1</name>
</geneLocation>
<evidence type="ECO:0000256" key="4">
    <source>
        <dbReference type="ARBA" id="ARBA00022679"/>
    </source>
</evidence>
<evidence type="ECO:0000256" key="8">
    <source>
        <dbReference type="HAMAP-Rule" id="MF_00772"/>
    </source>
</evidence>
<dbReference type="PROSITE" id="PS00374">
    <property type="entry name" value="MGMT"/>
    <property type="match status" value="1"/>
</dbReference>
<evidence type="ECO:0000256" key="6">
    <source>
        <dbReference type="ARBA" id="ARBA00023204"/>
    </source>
</evidence>
<dbReference type="EMBL" id="CP110616">
    <property type="protein sequence ID" value="UZJ26854.1"/>
    <property type="molecule type" value="Genomic_DNA"/>
</dbReference>
<evidence type="ECO:0000313" key="12">
    <source>
        <dbReference type="Proteomes" id="UP001164965"/>
    </source>
</evidence>
<comment type="subcellular location">
    <subcellularLocation>
        <location evidence="8">Cytoplasm</location>
    </subcellularLocation>
</comment>
<dbReference type="CDD" id="cd06445">
    <property type="entry name" value="ATase"/>
    <property type="match status" value="1"/>
</dbReference>
<feature type="active site" description="Nucleophile; methyl group acceptor" evidence="8">
    <location>
        <position position="179"/>
    </location>
</feature>